<accession>A0ABR2VC98</accession>
<protein>
    <submittedName>
        <fullName evidence="1">F-box domain-containing protein</fullName>
    </submittedName>
</protein>
<sequence length="350" mass="39710">MATSLPTHAPIDVFGRLPVEIRLNIMDHCHGPSSLWSLIKASRAMSSVFEGYGAEIIENNIAKTVPVQTQTVMRAVFRTRIGCGPGLDDAKNLTKVNSPPIIEDKDNENRDIELHRRFLTLAHRIHTLAHACIDHYIEKSLTIRPASVAKFPNKIHNRRKKDGESEDCRYQPRITGPPSWVEEHRVIKALWRVQLFFELNSARTRHRLDWPVVDLNALASSSLPGYFSINDYEIQQILTVYEYLEQLQNQQCLHDYRLPTIGKGLAIDHSCADQTVSGFREECLQHGPGHIDWSPTSCASQRVLANGGLAAPIPGIPFEPYRKYGLALWDNVRMRDLGLSEPRRMAMFMS</sequence>
<evidence type="ECO:0000313" key="1">
    <source>
        <dbReference type="EMBL" id="KAK9424550.1"/>
    </source>
</evidence>
<gene>
    <name evidence="1" type="ORF">SUNI508_03426</name>
</gene>
<keyword evidence="2" id="KW-1185">Reference proteome</keyword>
<proteinExistence type="predicted"/>
<reference evidence="1 2" key="1">
    <citation type="journal article" date="2024" name="J. Plant Pathol.">
        <title>Sequence and assembly of the genome of Seiridium unicorne, isolate CBS 538.82, causal agent of cypress canker disease.</title>
        <authorList>
            <person name="Scali E."/>
            <person name="Rocca G.D."/>
            <person name="Danti R."/>
            <person name="Garbelotto M."/>
            <person name="Barberini S."/>
            <person name="Baroncelli R."/>
            <person name="Emiliani G."/>
        </authorList>
    </citation>
    <scope>NUCLEOTIDE SEQUENCE [LARGE SCALE GENOMIC DNA]</scope>
    <source>
        <strain evidence="1 2">BM-138-508</strain>
    </source>
</reference>
<name>A0ABR2VC98_9PEZI</name>
<organism evidence="1 2">
    <name type="scientific">Seiridium unicorne</name>
    <dbReference type="NCBI Taxonomy" id="138068"/>
    <lineage>
        <taxon>Eukaryota</taxon>
        <taxon>Fungi</taxon>
        <taxon>Dikarya</taxon>
        <taxon>Ascomycota</taxon>
        <taxon>Pezizomycotina</taxon>
        <taxon>Sordariomycetes</taxon>
        <taxon>Xylariomycetidae</taxon>
        <taxon>Amphisphaeriales</taxon>
        <taxon>Sporocadaceae</taxon>
        <taxon>Seiridium</taxon>
    </lineage>
</organism>
<dbReference type="EMBL" id="JARVKF010000035">
    <property type="protein sequence ID" value="KAK9424550.1"/>
    <property type="molecule type" value="Genomic_DNA"/>
</dbReference>
<evidence type="ECO:0000313" key="2">
    <source>
        <dbReference type="Proteomes" id="UP001408356"/>
    </source>
</evidence>
<comment type="caution">
    <text evidence="1">The sequence shown here is derived from an EMBL/GenBank/DDBJ whole genome shotgun (WGS) entry which is preliminary data.</text>
</comment>
<dbReference type="Proteomes" id="UP001408356">
    <property type="component" value="Unassembled WGS sequence"/>
</dbReference>